<reference evidence="2 3" key="1">
    <citation type="submission" date="2015-09" db="EMBL/GenBank/DDBJ databases">
        <title>Trachymyrmex zeteki WGS genome.</title>
        <authorList>
            <person name="Nygaard S."/>
            <person name="Hu H."/>
            <person name="Boomsma J."/>
            <person name="Zhang G."/>
        </authorList>
    </citation>
    <scope>NUCLEOTIDE SEQUENCE [LARGE SCALE GENOMIC DNA]</scope>
    <source>
        <strain evidence="2">Tzet28-1</strain>
        <tissue evidence="2">Whole body</tissue>
    </source>
</reference>
<dbReference type="Pfam" id="PF26215">
    <property type="entry name" value="HTH_animal"/>
    <property type="match status" value="1"/>
</dbReference>
<dbReference type="EMBL" id="KQ982745">
    <property type="protein sequence ID" value="KYQ51389.1"/>
    <property type="molecule type" value="Genomic_DNA"/>
</dbReference>
<dbReference type="PANTHER" id="PTHR21301:SF10">
    <property type="entry name" value="REVERSE TRANSCRIPTASE DOMAIN-CONTAINING PROTEIN"/>
    <property type="match status" value="1"/>
</dbReference>
<feature type="domain" description="Helix-turn-helix" evidence="1">
    <location>
        <begin position="64"/>
        <end position="123"/>
    </location>
</feature>
<name>A0A151WTZ8_9HYME</name>
<proteinExistence type="predicted"/>
<dbReference type="STRING" id="64791.A0A151WTZ8"/>
<organism evidence="2 3">
    <name type="scientific">Mycetomoellerius zeteki</name>
    <dbReference type="NCBI Taxonomy" id="64791"/>
    <lineage>
        <taxon>Eukaryota</taxon>
        <taxon>Metazoa</taxon>
        <taxon>Ecdysozoa</taxon>
        <taxon>Arthropoda</taxon>
        <taxon>Hexapoda</taxon>
        <taxon>Insecta</taxon>
        <taxon>Pterygota</taxon>
        <taxon>Neoptera</taxon>
        <taxon>Endopterygota</taxon>
        <taxon>Hymenoptera</taxon>
        <taxon>Apocrita</taxon>
        <taxon>Aculeata</taxon>
        <taxon>Formicoidea</taxon>
        <taxon>Formicidae</taxon>
        <taxon>Myrmicinae</taxon>
        <taxon>Mycetomoellerius</taxon>
    </lineage>
</organism>
<sequence>IFRGGHYNSRKRVSLWVRAIRVGHPWAGSKKNPAISVLPPINAEASAVSPLVFDLYRKAMFSGRFLNFNSHHPLYHKRGVIYSLVDKIIRLCHPRFQQNNLIKAINIFLNNSYPLDLIFSSIQKRIKFHTNKSGTVEKKIREKFFTIPYVSSKKFAPIANRCHYKLAFSIPNSLNNFIKKGKDQLDPLCNQNVVYKISCDDCSEASYVGQTKRKLNRLTFLTKKFMIE</sequence>
<keyword evidence="3" id="KW-1185">Reference proteome</keyword>
<dbReference type="PANTHER" id="PTHR21301">
    <property type="entry name" value="REVERSE TRANSCRIPTASE"/>
    <property type="match status" value="1"/>
</dbReference>
<accession>A0A151WTZ8</accession>
<dbReference type="InterPro" id="IPR058912">
    <property type="entry name" value="HTH_animal"/>
</dbReference>
<evidence type="ECO:0000313" key="3">
    <source>
        <dbReference type="Proteomes" id="UP000075809"/>
    </source>
</evidence>
<dbReference type="Proteomes" id="UP000075809">
    <property type="component" value="Unassembled WGS sequence"/>
</dbReference>
<evidence type="ECO:0000313" key="2">
    <source>
        <dbReference type="EMBL" id="KYQ51389.1"/>
    </source>
</evidence>
<evidence type="ECO:0000259" key="1">
    <source>
        <dbReference type="Pfam" id="PF26215"/>
    </source>
</evidence>
<dbReference type="AlphaFoldDB" id="A0A151WTZ8"/>
<feature type="non-terminal residue" evidence="2">
    <location>
        <position position="1"/>
    </location>
</feature>
<protein>
    <recommendedName>
        <fullName evidence="1">Helix-turn-helix domain-containing protein</fullName>
    </recommendedName>
</protein>
<gene>
    <name evidence="2" type="ORF">ALC60_09555</name>
</gene>